<evidence type="ECO:0000313" key="7">
    <source>
        <dbReference type="Proteomes" id="UP001597294"/>
    </source>
</evidence>
<proteinExistence type="inferred from homology"/>
<dbReference type="Gene3D" id="3.40.190.290">
    <property type="match status" value="1"/>
</dbReference>
<dbReference type="EMBL" id="JBHUII010000011">
    <property type="protein sequence ID" value="MFD2207388.1"/>
    <property type="molecule type" value="Genomic_DNA"/>
</dbReference>
<evidence type="ECO:0000256" key="2">
    <source>
        <dbReference type="ARBA" id="ARBA00023015"/>
    </source>
</evidence>
<comment type="caution">
    <text evidence="6">The sequence shown here is derived from an EMBL/GenBank/DDBJ whole genome shotgun (WGS) entry which is preliminary data.</text>
</comment>
<dbReference type="PANTHER" id="PTHR30537:SF5">
    <property type="entry name" value="HTH-TYPE TRANSCRIPTIONAL ACTIVATOR TTDR-RELATED"/>
    <property type="match status" value="1"/>
</dbReference>
<accession>A0ABW5BMK6</accession>
<evidence type="ECO:0000256" key="1">
    <source>
        <dbReference type="ARBA" id="ARBA00009437"/>
    </source>
</evidence>
<evidence type="ECO:0000313" key="6">
    <source>
        <dbReference type="EMBL" id="MFD2207388.1"/>
    </source>
</evidence>
<feature type="domain" description="HTH lysR-type" evidence="5">
    <location>
        <begin position="8"/>
        <end position="63"/>
    </location>
</feature>
<dbReference type="InterPro" id="IPR005119">
    <property type="entry name" value="LysR_subst-bd"/>
</dbReference>
<evidence type="ECO:0000256" key="3">
    <source>
        <dbReference type="ARBA" id="ARBA00023125"/>
    </source>
</evidence>
<keyword evidence="3" id="KW-0238">DNA-binding</keyword>
<dbReference type="Proteomes" id="UP001597294">
    <property type="component" value="Unassembled WGS sequence"/>
</dbReference>
<dbReference type="PANTHER" id="PTHR30537">
    <property type="entry name" value="HTH-TYPE TRANSCRIPTIONAL REGULATOR"/>
    <property type="match status" value="1"/>
</dbReference>
<name>A0ABW5BMK6_9PROT</name>
<sequence>MSDNYNHLEAMAVFASVVQEASFTKAAHRLGCSKAHVSQMVSRLEQRFSTQLLFRTTRRLDLTEAGKVYLEYCLDILQTSQEAEKALETLKGTVTGTLRLSAPISFGEVFLGDITLGFSRLFPEIRFELELDNRIKDLQFEKIDVALRATSQLDDDLVAIKVGNWKEYICASPEYLLGKKTIIQPSDLVVHDCLLNTRNLETVIWRFRKDRENFAIPIEGTLSVHHFPMIKNALLKGAGVAKLPSYLAEEEIKKGRLTHLLPDYLVEQYPIFIVYPYQKKLPLKLRKFIDYTKEWFSERDQFSEM</sequence>
<organism evidence="6 7">
    <name type="scientific">Kiloniella antarctica</name>
    <dbReference type="NCBI Taxonomy" id="1550907"/>
    <lineage>
        <taxon>Bacteria</taxon>
        <taxon>Pseudomonadati</taxon>
        <taxon>Pseudomonadota</taxon>
        <taxon>Alphaproteobacteria</taxon>
        <taxon>Rhodospirillales</taxon>
        <taxon>Kiloniellaceae</taxon>
        <taxon>Kiloniella</taxon>
    </lineage>
</organism>
<dbReference type="Pfam" id="PF03466">
    <property type="entry name" value="LysR_substrate"/>
    <property type="match status" value="1"/>
</dbReference>
<dbReference type="PROSITE" id="PS50931">
    <property type="entry name" value="HTH_LYSR"/>
    <property type="match status" value="1"/>
</dbReference>
<dbReference type="InterPro" id="IPR058163">
    <property type="entry name" value="LysR-type_TF_proteobact-type"/>
</dbReference>
<comment type="similarity">
    <text evidence="1">Belongs to the LysR transcriptional regulatory family.</text>
</comment>
<dbReference type="Pfam" id="PF00126">
    <property type="entry name" value="HTH_1"/>
    <property type="match status" value="1"/>
</dbReference>
<dbReference type="InterPro" id="IPR036390">
    <property type="entry name" value="WH_DNA-bd_sf"/>
</dbReference>
<keyword evidence="4" id="KW-0804">Transcription</keyword>
<dbReference type="Gene3D" id="1.10.10.10">
    <property type="entry name" value="Winged helix-like DNA-binding domain superfamily/Winged helix DNA-binding domain"/>
    <property type="match status" value="1"/>
</dbReference>
<keyword evidence="2" id="KW-0805">Transcription regulation</keyword>
<dbReference type="RefSeq" id="WP_380253955.1">
    <property type="nucleotide sequence ID" value="NZ_JBHUII010000011.1"/>
</dbReference>
<evidence type="ECO:0000256" key="4">
    <source>
        <dbReference type="ARBA" id="ARBA00023163"/>
    </source>
</evidence>
<dbReference type="InterPro" id="IPR036388">
    <property type="entry name" value="WH-like_DNA-bd_sf"/>
</dbReference>
<protein>
    <submittedName>
        <fullName evidence="6">LysR family transcriptional regulator</fullName>
    </submittedName>
</protein>
<dbReference type="SUPFAM" id="SSF46785">
    <property type="entry name" value="Winged helix' DNA-binding domain"/>
    <property type="match status" value="1"/>
</dbReference>
<dbReference type="InterPro" id="IPR000847">
    <property type="entry name" value="LysR_HTH_N"/>
</dbReference>
<evidence type="ECO:0000259" key="5">
    <source>
        <dbReference type="PROSITE" id="PS50931"/>
    </source>
</evidence>
<keyword evidence="7" id="KW-1185">Reference proteome</keyword>
<dbReference type="SUPFAM" id="SSF53850">
    <property type="entry name" value="Periplasmic binding protein-like II"/>
    <property type="match status" value="1"/>
</dbReference>
<reference evidence="7" key="1">
    <citation type="journal article" date="2019" name="Int. J. Syst. Evol. Microbiol.">
        <title>The Global Catalogue of Microorganisms (GCM) 10K type strain sequencing project: providing services to taxonomists for standard genome sequencing and annotation.</title>
        <authorList>
            <consortium name="The Broad Institute Genomics Platform"/>
            <consortium name="The Broad Institute Genome Sequencing Center for Infectious Disease"/>
            <person name="Wu L."/>
            <person name="Ma J."/>
        </authorList>
    </citation>
    <scope>NUCLEOTIDE SEQUENCE [LARGE SCALE GENOMIC DNA]</scope>
    <source>
        <strain evidence="7">CGMCC 4.7192</strain>
    </source>
</reference>
<gene>
    <name evidence="6" type="ORF">ACFSKO_17315</name>
</gene>
<dbReference type="CDD" id="cd08422">
    <property type="entry name" value="PBP2_CrgA_like"/>
    <property type="match status" value="1"/>
</dbReference>